<reference evidence="1" key="1">
    <citation type="submission" date="2015-12" db="EMBL/GenBank/DDBJ databases">
        <title>De novo transcriptome assembly of four potential Pierce s Disease insect vectors from Arizona vineyards.</title>
        <authorList>
            <person name="Tassone E.E."/>
        </authorList>
    </citation>
    <scope>NUCLEOTIDE SEQUENCE</scope>
</reference>
<dbReference type="AlphaFoldDB" id="A0A1B6CMC0"/>
<evidence type="ECO:0000313" key="1">
    <source>
        <dbReference type="EMBL" id="JAS14543.1"/>
    </source>
</evidence>
<dbReference type="EMBL" id="GEDC01022755">
    <property type="protein sequence ID" value="JAS14543.1"/>
    <property type="molecule type" value="Transcribed_RNA"/>
</dbReference>
<organism evidence="1">
    <name type="scientific">Clastoptera arizonana</name>
    <name type="common">Arizona spittle bug</name>
    <dbReference type="NCBI Taxonomy" id="38151"/>
    <lineage>
        <taxon>Eukaryota</taxon>
        <taxon>Metazoa</taxon>
        <taxon>Ecdysozoa</taxon>
        <taxon>Arthropoda</taxon>
        <taxon>Hexapoda</taxon>
        <taxon>Insecta</taxon>
        <taxon>Pterygota</taxon>
        <taxon>Neoptera</taxon>
        <taxon>Paraneoptera</taxon>
        <taxon>Hemiptera</taxon>
        <taxon>Auchenorrhyncha</taxon>
        <taxon>Cercopoidea</taxon>
        <taxon>Clastopteridae</taxon>
        <taxon>Clastoptera</taxon>
    </lineage>
</organism>
<feature type="non-terminal residue" evidence="1">
    <location>
        <position position="1"/>
    </location>
</feature>
<accession>A0A1B6CMC0</accession>
<proteinExistence type="predicted"/>
<name>A0A1B6CMC0_9HEMI</name>
<feature type="non-terminal residue" evidence="1">
    <location>
        <position position="193"/>
    </location>
</feature>
<protein>
    <submittedName>
        <fullName evidence="1">Uncharacterized protein</fullName>
    </submittedName>
</protein>
<gene>
    <name evidence="1" type="ORF">g.11895</name>
</gene>
<sequence>PICGLDQFLTTASNINSARNDSFEMNTVNEDTQKNISFNTQRSNECNNDSVVNGKCSLGNPPNEQIPICGLDQSLTTASNINSAKKDSFEMDPINEDLQKNSSSNKTLCDDIILTDISNDSFNTQRSNEYSNDSVVNGKCSLGNPPNEQIPICGLDQFLTTASNINSARNDSFEMNTVNEDTQKNISFNTQRS</sequence>